<dbReference type="AlphaFoldDB" id="A0A0A9GNS3"/>
<dbReference type="EMBL" id="GBRH01173710">
    <property type="protein sequence ID" value="JAE24186.1"/>
    <property type="molecule type" value="Transcribed_RNA"/>
</dbReference>
<reference evidence="1" key="2">
    <citation type="journal article" date="2015" name="Data Brief">
        <title>Shoot transcriptome of the giant reed, Arundo donax.</title>
        <authorList>
            <person name="Barrero R.A."/>
            <person name="Guerrero F.D."/>
            <person name="Moolhuijzen P."/>
            <person name="Goolsby J.A."/>
            <person name="Tidwell J."/>
            <person name="Bellgard S.E."/>
            <person name="Bellgard M.I."/>
        </authorList>
    </citation>
    <scope>NUCLEOTIDE SEQUENCE</scope>
    <source>
        <tissue evidence="1">Shoot tissue taken approximately 20 cm above the soil surface</tissue>
    </source>
</reference>
<accession>A0A0A9GNS3</accession>
<evidence type="ECO:0000313" key="1">
    <source>
        <dbReference type="EMBL" id="JAE24186.1"/>
    </source>
</evidence>
<protein>
    <submittedName>
        <fullName evidence="1">Uncharacterized protein</fullName>
    </submittedName>
</protein>
<organism evidence="1">
    <name type="scientific">Arundo donax</name>
    <name type="common">Giant reed</name>
    <name type="synonym">Donax arundinaceus</name>
    <dbReference type="NCBI Taxonomy" id="35708"/>
    <lineage>
        <taxon>Eukaryota</taxon>
        <taxon>Viridiplantae</taxon>
        <taxon>Streptophyta</taxon>
        <taxon>Embryophyta</taxon>
        <taxon>Tracheophyta</taxon>
        <taxon>Spermatophyta</taxon>
        <taxon>Magnoliopsida</taxon>
        <taxon>Liliopsida</taxon>
        <taxon>Poales</taxon>
        <taxon>Poaceae</taxon>
        <taxon>PACMAD clade</taxon>
        <taxon>Arundinoideae</taxon>
        <taxon>Arundineae</taxon>
        <taxon>Arundo</taxon>
    </lineage>
</organism>
<name>A0A0A9GNS3_ARUDO</name>
<proteinExistence type="predicted"/>
<sequence>MDPTTKQEKVYSNIKSDLNCRSVANRNHSEDYLEMIGSVCMVS</sequence>
<reference evidence="1" key="1">
    <citation type="submission" date="2014-09" db="EMBL/GenBank/DDBJ databases">
        <authorList>
            <person name="Magalhaes I.L.F."/>
            <person name="Oliveira U."/>
            <person name="Santos F.R."/>
            <person name="Vidigal T.H.D.A."/>
            <person name="Brescovit A.D."/>
            <person name="Santos A.J."/>
        </authorList>
    </citation>
    <scope>NUCLEOTIDE SEQUENCE</scope>
    <source>
        <tissue evidence="1">Shoot tissue taken approximately 20 cm above the soil surface</tissue>
    </source>
</reference>